<accession>A0A6B1DAT7</accession>
<dbReference type="AlphaFoldDB" id="A0A6B1DAT7"/>
<protein>
    <submittedName>
        <fullName evidence="1">Zinc ABC transporter substrate-binding protein</fullName>
    </submittedName>
</protein>
<dbReference type="EMBL" id="VXMH01000088">
    <property type="protein sequence ID" value="MYC96553.1"/>
    <property type="molecule type" value="Genomic_DNA"/>
</dbReference>
<evidence type="ECO:0000313" key="1">
    <source>
        <dbReference type="EMBL" id="MYC96553.1"/>
    </source>
</evidence>
<sequence length="39" mass="4122">MIGAIQPNDTSQPSAQEIAALIDQLREEGVEVGNVPDSE</sequence>
<gene>
    <name evidence="1" type="ORF">F4X14_16430</name>
</gene>
<comment type="caution">
    <text evidence="1">The sequence shown here is derived from an EMBL/GenBank/DDBJ whole genome shotgun (WGS) entry which is preliminary data.</text>
</comment>
<proteinExistence type="predicted"/>
<name>A0A6B1DAT7_9CHLR</name>
<reference evidence="1" key="1">
    <citation type="submission" date="2019-09" db="EMBL/GenBank/DDBJ databases">
        <title>Characterisation of the sponge microbiome using genome-centric metagenomics.</title>
        <authorList>
            <person name="Engelberts J.P."/>
            <person name="Robbins S.J."/>
            <person name="De Goeij J.M."/>
            <person name="Aranda M."/>
            <person name="Bell S.C."/>
            <person name="Webster N.S."/>
        </authorList>
    </citation>
    <scope>NUCLEOTIDE SEQUENCE</scope>
    <source>
        <strain evidence="1">SB0661_bin_32</strain>
    </source>
</reference>
<organism evidence="1">
    <name type="scientific">Caldilineaceae bacterium SB0661_bin_32</name>
    <dbReference type="NCBI Taxonomy" id="2605255"/>
    <lineage>
        <taxon>Bacteria</taxon>
        <taxon>Bacillati</taxon>
        <taxon>Chloroflexota</taxon>
        <taxon>Caldilineae</taxon>
        <taxon>Caldilineales</taxon>
        <taxon>Caldilineaceae</taxon>
    </lineage>
</organism>